<organism evidence="1 2">
    <name type="scientific">Neisseria brasiliensis</name>
    <dbReference type="NCBI Taxonomy" id="2666100"/>
    <lineage>
        <taxon>Bacteria</taxon>
        <taxon>Pseudomonadati</taxon>
        <taxon>Pseudomonadota</taxon>
        <taxon>Betaproteobacteria</taxon>
        <taxon>Neisseriales</taxon>
        <taxon>Neisseriaceae</taxon>
        <taxon>Neisseria</taxon>
    </lineage>
</organism>
<dbReference type="Proteomes" id="UP000486297">
    <property type="component" value="Unassembled WGS sequence"/>
</dbReference>
<protein>
    <submittedName>
        <fullName evidence="1">Uncharacterized protein</fullName>
    </submittedName>
</protein>
<name>A0A5Q3S2L8_9NEIS</name>
<evidence type="ECO:0000313" key="1">
    <source>
        <dbReference type="EMBL" id="MRN39204.1"/>
    </source>
</evidence>
<keyword evidence="2" id="KW-1185">Reference proteome</keyword>
<proteinExistence type="predicted"/>
<reference evidence="1" key="1">
    <citation type="journal article" name="Emerg. Infect. Dis.">
        <title>Two cases of a newly characterized neisseria species.</title>
        <authorList>
            <person name="Mustapha M."/>
            <person name="Lemos A.P.S."/>
            <person name="Harrison L.H."/>
            <person name="Vantyne D."/>
            <person name="Sacchi C.T."/>
        </authorList>
    </citation>
    <scope>NUCLEOTIDE SEQUENCE</scope>
    <source>
        <strain evidence="1">N.95.16</strain>
    </source>
</reference>
<sequence>MDIPSIIDSLGQNEEVTVLIAAILAYSVRQLKIVLCNKNFLKTVKTLSKDKDAK</sequence>
<gene>
    <name evidence="1" type="ORF">GJU80_12150</name>
</gene>
<dbReference type="AlphaFoldDB" id="A0A5Q3S2L8"/>
<accession>A0A5Q3S2L8</accession>
<dbReference type="RefSeq" id="WP_154143366.1">
    <property type="nucleotide sequence ID" value="NZ_WJXO01000002.1"/>
</dbReference>
<comment type="caution">
    <text evidence="1">The sequence shown here is derived from an EMBL/GenBank/DDBJ whole genome shotgun (WGS) entry which is preliminary data.</text>
</comment>
<dbReference type="EMBL" id="WJXO01000002">
    <property type="protein sequence ID" value="MRN39204.1"/>
    <property type="molecule type" value="Genomic_DNA"/>
</dbReference>
<evidence type="ECO:0000313" key="2">
    <source>
        <dbReference type="Proteomes" id="UP000486297"/>
    </source>
</evidence>